<evidence type="ECO:0000256" key="3">
    <source>
        <dbReference type="ARBA" id="ARBA00022722"/>
    </source>
</evidence>
<dbReference type="SUPFAM" id="SSF109604">
    <property type="entry name" value="HD-domain/PDEase-like"/>
    <property type="match status" value="1"/>
</dbReference>
<dbReference type="SUPFAM" id="SSF52540">
    <property type="entry name" value="P-loop containing nucleoside triphosphate hydrolases"/>
    <property type="match status" value="1"/>
</dbReference>
<organism evidence="11 12">
    <name type="scientific">Thermalbibacter longus</name>
    <dbReference type="NCBI Taxonomy" id="2951981"/>
    <lineage>
        <taxon>Bacteria</taxon>
        <taxon>Pseudomonadati</taxon>
        <taxon>Thermomicrobiota</taxon>
        <taxon>Thermomicrobia</taxon>
        <taxon>Thermomicrobiales</taxon>
        <taxon>Thermomicrobiaceae</taxon>
        <taxon>Thermalbibacter</taxon>
    </lineage>
</organism>
<keyword evidence="12" id="KW-1185">Reference proteome</keyword>
<gene>
    <name evidence="11" type="primary">cas3</name>
    <name evidence="11" type="ORF">NET02_05835</name>
</gene>
<keyword evidence="9" id="KW-0051">Antiviral defense</keyword>
<dbReference type="Gene3D" id="1.10.3210.30">
    <property type="match status" value="1"/>
</dbReference>
<evidence type="ECO:0000313" key="12">
    <source>
        <dbReference type="Proteomes" id="UP001165306"/>
    </source>
</evidence>
<name>A0AA41WDQ3_9BACT</name>
<dbReference type="InterPro" id="IPR006483">
    <property type="entry name" value="CRISPR-assoc_Cas3_HD"/>
</dbReference>
<dbReference type="InterPro" id="IPR006474">
    <property type="entry name" value="Helicase_Cas3_CRISPR-ass_core"/>
</dbReference>
<dbReference type="SMART" id="SM00487">
    <property type="entry name" value="DEXDc"/>
    <property type="match status" value="1"/>
</dbReference>
<evidence type="ECO:0000256" key="4">
    <source>
        <dbReference type="ARBA" id="ARBA00022723"/>
    </source>
</evidence>
<keyword evidence="7" id="KW-0347">Helicase</keyword>
<dbReference type="Pfam" id="PF22590">
    <property type="entry name" value="Cas3-like_C_2"/>
    <property type="match status" value="1"/>
</dbReference>
<evidence type="ECO:0000256" key="8">
    <source>
        <dbReference type="ARBA" id="ARBA00022840"/>
    </source>
</evidence>
<dbReference type="InterPro" id="IPR054712">
    <property type="entry name" value="Cas3-like_dom"/>
</dbReference>
<protein>
    <submittedName>
        <fullName evidence="11">CRISPR-associated helicase Cas3</fullName>
    </submittedName>
</protein>
<comment type="similarity">
    <text evidence="1">In the N-terminal section; belongs to the CRISPR-associated nuclease Cas3-HD family.</text>
</comment>
<dbReference type="InterPro" id="IPR014001">
    <property type="entry name" value="Helicase_ATP-bd"/>
</dbReference>
<keyword evidence="3" id="KW-0540">Nuclease</keyword>
<dbReference type="CDD" id="cd09641">
    <property type="entry name" value="Cas3''_I"/>
    <property type="match status" value="1"/>
</dbReference>
<dbReference type="Proteomes" id="UP001165306">
    <property type="component" value="Unassembled WGS sequence"/>
</dbReference>
<dbReference type="InterPro" id="IPR011545">
    <property type="entry name" value="DEAD/DEAH_box_helicase_dom"/>
</dbReference>
<evidence type="ECO:0000256" key="6">
    <source>
        <dbReference type="ARBA" id="ARBA00022801"/>
    </source>
</evidence>
<dbReference type="Gene3D" id="3.40.50.300">
    <property type="entry name" value="P-loop containing nucleotide triphosphate hydrolases"/>
    <property type="match status" value="2"/>
</dbReference>
<dbReference type="GO" id="GO:0003676">
    <property type="term" value="F:nucleic acid binding"/>
    <property type="evidence" value="ECO:0007669"/>
    <property type="project" value="InterPro"/>
</dbReference>
<keyword evidence="5" id="KW-0547">Nucleotide-binding</keyword>
<keyword evidence="6" id="KW-0378">Hydrolase</keyword>
<dbReference type="RefSeq" id="WP_284056440.1">
    <property type="nucleotide sequence ID" value="NZ_JAMSLR010000003.1"/>
</dbReference>
<dbReference type="InterPro" id="IPR038257">
    <property type="entry name" value="CRISPR-assoc_Cas3_HD_sf"/>
</dbReference>
<dbReference type="AlphaFoldDB" id="A0AA41WDQ3"/>
<evidence type="ECO:0000256" key="2">
    <source>
        <dbReference type="ARBA" id="ARBA00009046"/>
    </source>
</evidence>
<comment type="similarity">
    <text evidence="2">In the central section; belongs to the CRISPR-associated helicase Cas3 family.</text>
</comment>
<evidence type="ECO:0000256" key="5">
    <source>
        <dbReference type="ARBA" id="ARBA00022741"/>
    </source>
</evidence>
<dbReference type="NCBIfam" id="TIGR01587">
    <property type="entry name" value="cas3_core"/>
    <property type="match status" value="1"/>
</dbReference>
<keyword evidence="8" id="KW-0067">ATP-binding</keyword>
<evidence type="ECO:0000259" key="10">
    <source>
        <dbReference type="PROSITE" id="PS51643"/>
    </source>
</evidence>
<feature type="domain" description="HD Cas3-type" evidence="10">
    <location>
        <begin position="16"/>
        <end position="189"/>
    </location>
</feature>
<dbReference type="Pfam" id="PF00270">
    <property type="entry name" value="DEAD"/>
    <property type="match status" value="1"/>
</dbReference>
<dbReference type="GO" id="GO:0051607">
    <property type="term" value="P:defense response to virus"/>
    <property type="evidence" value="ECO:0007669"/>
    <property type="project" value="UniProtKB-KW"/>
</dbReference>
<dbReference type="CDD" id="cd17930">
    <property type="entry name" value="DEXHc_cas3"/>
    <property type="match status" value="1"/>
</dbReference>
<proteinExistence type="inferred from homology"/>
<evidence type="ECO:0000256" key="1">
    <source>
        <dbReference type="ARBA" id="ARBA00006847"/>
    </source>
</evidence>
<dbReference type="InterPro" id="IPR027417">
    <property type="entry name" value="P-loop_NTPase"/>
</dbReference>
<keyword evidence="4" id="KW-0479">Metal-binding</keyword>
<dbReference type="NCBIfam" id="TIGR01596">
    <property type="entry name" value="cas3_HD"/>
    <property type="match status" value="1"/>
</dbReference>
<dbReference type="GO" id="GO:0046872">
    <property type="term" value="F:metal ion binding"/>
    <property type="evidence" value="ECO:0007669"/>
    <property type="project" value="UniProtKB-KW"/>
</dbReference>
<comment type="caution">
    <text evidence="11">The sequence shown here is derived from an EMBL/GenBank/DDBJ whole genome shotgun (WGS) entry which is preliminary data.</text>
</comment>
<dbReference type="GO" id="GO:0004518">
    <property type="term" value="F:nuclease activity"/>
    <property type="evidence" value="ECO:0007669"/>
    <property type="project" value="UniProtKB-KW"/>
</dbReference>
<sequence length="740" mass="84623">MRVGDIPVLYAHTPNAAGHWDLLHEHLRRVAERAAEFARPFGGEAIAYLLGIFHDLGKANPAFQEYLREAAAGRQRNSVPHAKYGATLAYSALFHHGREPERWKELALPVGAHHSELACGGTYAQDLGQCLDKDTAVLEAIYGYLRVAGARGWWQLPKLDLAKLPKPNTTSRELFIRMLLSVLVDADRLDTEAHFDAARVTLRRTWPELETLWERLEAAQKRLLAEAKDSVVNRVRREVYEACLRAAEGPPGIYRLTVPTGGGKTRSGLAFGLRHALRHGLRRIVVALPYTSIIDQTATVYRQILGEDSVLEHHSDFELKARESRDEERNEAQDEAYLRWQLATENWDAPLIVTTTVQLFESLLGNRASPVRKLHNLARSVIILDEVQTLPPELLSPTLDVLRCLVEGYGVTIVLSTATQPTFEESRLLRELDGYEIREIVEGYAEHFRLLERVEYRVLHEPVSWQELADEIRWRHQVMVILNTRRDALAVLDQLDEDEDVFHLSTLLCGAHRRELLQDIEERLKGGEPVRLVSTQVVEAGVDLDFPEVWRAIGPLDRIVQAAGRCNREGKRERGQVVIFEPAEGGTPRGPYLIGLEKARFLLREHPAESLNRPDLYRLYYRLLFDAVNPDKQRIQALRSELNYPEVAEKYRLIADDTLPVLVSWGAAERRLAEWRAKPSRAAWRRLQPYLISLRRNDLERLRREGWVEPITEAMYRWCGQYHERRGIVAAVHDPSDLIV</sequence>
<evidence type="ECO:0000313" key="11">
    <source>
        <dbReference type="EMBL" id="MCM8748659.1"/>
    </source>
</evidence>
<dbReference type="PROSITE" id="PS51643">
    <property type="entry name" value="HD_CAS3"/>
    <property type="match status" value="1"/>
</dbReference>
<evidence type="ECO:0000256" key="7">
    <source>
        <dbReference type="ARBA" id="ARBA00022806"/>
    </source>
</evidence>
<dbReference type="EMBL" id="JAMSLR010000003">
    <property type="protein sequence ID" value="MCM8748659.1"/>
    <property type="molecule type" value="Genomic_DNA"/>
</dbReference>
<dbReference type="GO" id="GO:0005524">
    <property type="term" value="F:ATP binding"/>
    <property type="evidence" value="ECO:0007669"/>
    <property type="project" value="UniProtKB-KW"/>
</dbReference>
<evidence type="ECO:0000256" key="9">
    <source>
        <dbReference type="ARBA" id="ARBA00023118"/>
    </source>
</evidence>
<dbReference type="GO" id="GO:0016787">
    <property type="term" value="F:hydrolase activity"/>
    <property type="evidence" value="ECO:0007669"/>
    <property type="project" value="UniProtKB-KW"/>
</dbReference>
<dbReference type="Pfam" id="PF18019">
    <property type="entry name" value="Cas3_HD"/>
    <property type="match status" value="1"/>
</dbReference>
<dbReference type="GO" id="GO:0004386">
    <property type="term" value="F:helicase activity"/>
    <property type="evidence" value="ECO:0007669"/>
    <property type="project" value="UniProtKB-KW"/>
</dbReference>
<reference evidence="11" key="1">
    <citation type="submission" date="2022-06" db="EMBL/GenBank/DDBJ databases">
        <title>CFH 74404 Thermomicrobiaceae sp.</title>
        <authorList>
            <person name="Ming H."/>
            <person name="Li W.-J."/>
            <person name="Zhao Z."/>
        </authorList>
    </citation>
    <scope>NUCLEOTIDE SEQUENCE</scope>
    <source>
        <strain evidence="11">CFH 74404</strain>
    </source>
</reference>
<accession>A0AA41WDQ3</accession>